<dbReference type="InterPro" id="IPR016313">
    <property type="entry name" value="DLG1-like"/>
</dbReference>
<evidence type="ECO:0000313" key="11">
    <source>
        <dbReference type="Proteomes" id="UP000265120"/>
    </source>
</evidence>
<dbReference type="InterPro" id="IPR036034">
    <property type="entry name" value="PDZ_sf"/>
</dbReference>
<dbReference type="GO" id="GO:0098609">
    <property type="term" value="P:cell-cell adhesion"/>
    <property type="evidence" value="ECO:0007669"/>
    <property type="project" value="TreeGrafter"/>
</dbReference>
<dbReference type="GO" id="GO:0043113">
    <property type="term" value="P:receptor clustering"/>
    <property type="evidence" value="ECO:0007669"/>
    <property type="project" value="TreeGrafter"/>
</dbReference>
<dbReference type="SMART" id="SM00326">
    <property type="entry name" value="SH3"/>
    <property type="match status" value="1"/>
</dbReference>
<evidence type="ECO:0000256" key="1">
    <source>
        <dbReference type="ARBA" id="ARBA00004370"/>
    </source>
</evidence>
<dbReference type="AlphaFoldDB" id="A0A3P8WYF8"/>
<dbReference type="CDD" id="cd06723">
    <property type="entry name" value="PDZ1_Dlg1-2-4-like"/>
    <property type="match status" value="1"/>
</dbReference>
<dbReference type="CDD" id="cd12032">
    <property type="entry name" value="SH3_DLG2"/>
    <property type="match status" value="1"/>
</dbReference>
<dbReference type="InterPro" id="IPR027417">
    <property type="entry name" value="P-loop_NTPase"/>
</dbReference>
<protein>
    <submittedName>
        <fullName evidence="10">Discs, large homolog 2 (Drosophila)</fullName>
    </submittedName>
</protein>
<dbReference type="FunFam" id="2.30.42.10:FF:000002">
    <property type="entry name" value="Disks large homolog 4 isoform 2"/>
    <property type="match status" value="1"/>
</dbReference>
<dbReference type="PANTHER" id="PTHR23119">
    <property type="entry name" value="DISCS LARGE"/>
    <property type="match status" value="1"/>
</dbReference>
<comment type="subcellular location">
    <subcellularLocation>
        <location evidence="1">Membrane</location>
    </subcellularLocation>
</comment>
<dbReference type="PROSITE" id="PS50052">
    <property type="entry name" value="GUANYLATE_KINASE_2"/>
    <property type="match status" value="1"/>
</dbReference>
<name>A0A3P8WYF8_CYNSE</name>
<dbReference type="PANTHER" id="PTHR23119:SF6">
    <property type="entry name" value="DISKS LARGE HOMOLOG 2"/>
    <property type="match status" value="1"/>
</dbReference>
<dbReference type="GO" id="GO:0031594">
    <property type="term" value="C:neuromuscular junction"/>
    <property type="evidence" value="ECO:0007669"/>
    <property type="project" value="InterPro"/>
</dbReference>
<dbReference type="PROSITE" id="PS50002">
    <property type="entry name" value="SH3"/>
    <property type="match status" value="1"/>
</dbReference>
<feature type="domain" description="SH3" evidence="7">
    <location>
        <begin position="577"/>
        <end position="647"/>
    </location>
</feature>
<dbReference type="Pfam" id="PF10608">
    <property type="entry name" value="MAGUK_N_PEST"/>
    <property type="match status" value="1"/>
</dbReference>
<feature type="domain" description="PDZ" evidence="9">
    <location>
        <begin position="228"/>
        <end position="315"/>
    </location>
</feature>
<dbReference type="FunFam" id="2.30.42.10:FF:000001">
    <property type="entry name" value="Disks large homolog 1 isoform 2"/>
    <property type="match status" value="1"/>
</dbReference>
<comment type="similarity">
    <text evidence="2">Belongs to the MAGUK family.</text>
</comment>
<dbReference type="PROSITE" id="PS00856">
    <property type="entry name" value="GUANYLATE_KINASE_1"/>
    <property type="match status" value="1"/>
</dbReference>
<dbReference type="CDD" id="cd06724">
    <property type="entry name" value="PDZ2_Dlg1-2-4-like"/>
    <property type="match status" value="1"/>
</dbReference>
<dbReference type="Ensembl" id="ENSCSET00000030826.1">
    <property type="protein sequence ID" value="ENSCSEP00000030421.1"/>
    <property type="gene ID" value="ENSCSEG00000019415.1"/>
</dbReference>
<evidence type="ECO:0000259" key="9">
    <source>
        <dbReference type="PROSITE" id="PS50106"/>
    </source>
</evidence>
<dbReference type="Pfam" id="PF00625">
    <property type="entry name" value="Guanylate_kin"/>
    <property type="match status" value="1"/>
</dbReference>
<dbReference type="CDD" id="cd06795">
    <property type="entry name" value="PDZ3_Dlg1-2-4-like"/>
    <property type="match status" value="1"/>
</dbReference>
<reference evidence="10" key="2">
    <citation type="submission" date="2025-08" db="UniProtKB">
        <authorList>
            <consortium name="Ensembl"/>
        </authorList>
    </citation>
    <scope>IDENTIFICATION</scope>
</reference>
<dbReference type="GO" id="GO:0098839">
    <property type="term" value="C:postsynaptic density membrane"/>
    <property type="evidence" value="ECO:0007669"/>
    <property type="project" value="TreeGrafter"/>
</dbReference>
<dbReference type="FunFam" id="3.30.63.10:FF:000001">
    <property type="entry name" value="Disks large homolog 1 isoform 2"/>
    <property type="match status" value="1"/>
</dbReference>
<dbReference type="Gene3D" id="2.30.30.40">
    <property type="entry name" value="SH3 Domains"/>
    <property type="match status" value="1"/>
</dbReference>
<evidence type="ECO:0000313" key="10">
    <source>
        <dbReference type="Ensembl" id="ENSCSEP00000030421.1"/>
    </source>
</evidence>
<dbReference type="SMART" id="SM00228">
    <property type="entry name" value="PDZ"/>
    <property type="match status" value="3"/>
</dbReference>
<feature type="region of interest" description="Disordered" evidence="6">
    <location>
        <begin position="89"/>
        <end position="109"/>
    </location>
</feature>
<dbReference type="SUPFAM" id="SSF50044">
    <property type="entry name" value="SH3-domain"/>
    <property type="match status" value="1"/>
</dbReference>
<dbReference type="GO" id="GO:0035255">
    <property type="term" value="F:ionotropic glutamate receptor binding"/>
    <property type="evidence" value="ECO:0007669"/>
    <property type="project" value="TreeGrafter"/>
</dbReference>
<dbReference type="InterPro" id="IPR050614">
    <property type="entry name" value="Synaptic_Scaffolding_LAP-MAGUK"/>
</dbReference>
<dbReference type="InterPro" id="IPR020590">
    <property type="entry name" value="Guanylate_kinase_CS"/>
</dbReference>
<keyword evidence="11" id="KW-1185">Reference proteome</keyword>
<evidence type="ECO:0000259" key="8">
    <source>
        <dbReference type="PROSITE" id="PS50052"/>
    </source>
</evidence>
<dbReference type="InterPro" id="IPR001452">
    <property type="entry name" value="SH3_domain"/>
</dbReference>
<evidence type="ECO:0000256" key="2">
    <source>
        <dbReference type="ARBA" id="ARBA00007014"/>
    </source>
</evidence>
<evidence type="ECO:0000259" key="7">
    <source>
        <dbReference type="PROSITE" id="PS50002"/>
    </source>
</evidence>
<accession>A0A3P8WYF8</accession>
<dbReference type="GO" id="GO:0099072">
    <property type="term" value="P:regulation of postsynaptic membrane neurotransmitter receptor levels"/>
    <property type="evidence" value="ECO:0007669"/>
    <property type="project" value="TreeGrafter"/>
</dbReference>
<dbReference type="GO" id="GO:0045197">
    <property type="term" value="P:establishment or maintenance of epithelial cell apical/basal polarity"/>
    <property type="evidence" value="ECO:0007669"/>
    <property type="project" value="TreeGrafter"/>
</dbReference>
<dbReference type="GO" id="GO:0016323">
    <property type="term" value="C:basolateral plasma membrane"/>
    <property type="evidence" value="ECO:0007669"/>
    <property type="project" value="TreeGrafter"/>
</dbReference>
<organism evidence="10 11">
    <name type="scientific">Cynoglossus semilaevis</name>
    <name type="common">Tongue sole</name>
    <dbReference type="NCBI Taxonomy" id="244447"/>
    <lineage>
        <taxon>Eukaryota</taxon>
        <taxon>Metazoa</taxon>
        <taxon>Chordata</taxon>
        <taxon>Craniata</taxon>
        <taxon>Vertebrata</taxon>
        <taxon>Euteleostomi</taxon>
        <taxon>Actinopterygii</taxon>
        <taxon>Neopterygii</taxon>
        <taxon>Teleostei</taxon>
        <taxon>Neoteleostei</taxon>
        <taxon>Acanthomorphata</taxon>
        <taxon>Carangaria</taxon>
        <taxon>Pleuronectiformes</taxon>
        <taxon>Pleuronectoidei</taxon>
        <taxon>Cynoglossidae</taxon>
        <taxon>Cynoglossinae</taxon>
        <taxon>Cynoglossus</taxon>
    </lineage>
</organism>
<dbReference type="PIRSF" id="PIRSF001741">
    <property type="entry name" value="MAGUK_DLGH"/>
    <property type="match status" value="1"/>
</dbReference>
<dbReference type="SUPFAM" id="SSF50156">
    <property type="entry name" value="PDZ domain-like"/>
    <property type="match status" value="3"/>
</dbReference>
<dbReference type="InterPro" id="IPR036028">
    <property type="entry name" value="SH3-like_dom_sf"/>
</dbReference>
<evidence type="ECO:0000256" key="4">
    <source>
        <dbReference type="ARBA" id="ARBA00022737"/>
    </source>
</evidence>
<dbReference type="Pfam" id="PF10600">
    <property type="entry name" value="PDZ_assoc"/>
    <property type="match status" value="1"/>
</dbReference>
<reference evidence="10" key="3">
    <citation type="submission" date="2025-09" db="UniProtKB">
        <authorList>
            <consortium name="Ensembl"/>
        </authorList>
    </citation>
    <scope>IDENTIFICATION</scope>
</reference>
<keyword evidence="3 5" id="KW-0728">SH3 domain</keyword>
<dbReference type="Proteomes" id="UP000265120">
    <property type="component" value="Chromosome 19"/>
</dbReference>
<dbReference type="Gene3D" id="3.30.63.10">
    <property type="entry name" value="Guanylate Kinase phosphate binding domain"/>
    <property type="match status" value="1"/>
</dbReference>
<evidence type="ECO:0000256" key="5">
    <source>
        <dbReference type="PROSITE-ProRule" id="PRU00192"/>
    </source>
</evidence>
<dbReference type="Gene3D" id="2.30.42.10">
    <property type="match status" value="3"/>
</dbReference>
<dbReference type="Gene3D" id="3.40.50.300">
    <property type="entry name" value="P-loop containing nucleotide triphosphate hydrolases"/>
    <property type="match status" value="1"/>
</dbReference>
<dbReference type="GO" id="GO:0007268">
    <property type="term" value="P:chemical synaptic transmission"/>
    <property type="evidence" value="ECO:0007669"/>
    <property type="project" value="InterPro"/>
</dbReference>
<dbReference type="Pfam" id="PF00018">
    <property type="entry name" value="SH3_1"/>
    <property type="match status" value="1"/>
</dbReference>
<dbReference type="SMART" id="SM00072">
    <property type="entry name" value="GuKc"/>
    <property type="match status" value="1"/>
</dbReference>
<feature type="domain" description="PDZ" evidence="9">
    <location>
        <begin position="133"/>
        <end position="220"/>
    </location>
</feature>
<dbReference type="InterPro" id="IPR008145">
    <property type="entry name" value="GK/Ca_channel_bsu"/>
</dbReference>
<dbReference type="FunFam" id="2.30.30.40:FF:000027">
    <property type="entry name" value="Disks large homolog 3 isoform 1"/>
    <property type="match status" value="1"/>
</dbReference>
<feature type="domain" description="Guanylate kinase-like" evidence="8">
    <location>
        <begin position="703"/>
        <end position="878"/>
    </location>
</feature>
<keyword evidence="4" id="KW-0677">Repeat</keyword>
<dbReference type="InterPro" id="IPR019590">
    <property type="entry name" value="DLG1_PEST_dom"/>
</dbReference>
<dbReference type="InterPro" id="IPR019583">
    <property type="entry name" value="DLG1-4_PDZ_assoc"/>
</dbReference>
<evidence type="ECO:0000256" key="6">
    <source>
        <dbReference type="SAM" id="MobiDB-lite"/>
    </source>
</evidence>
<dbReference type="GO" id="GO:0019901">
    <property type="term" value="F:protein kinase binding"/>
    <property type="evidence" value="ECO:0007669"/>
    <property type="project" value="TreeGrafter"/>
</dbReference>
<dbReference type="SUPFAM" id="SSF52540">
    <property type="entry name" value="P-loop containing nucleoside triphosphate hydrolases"/>
    <property type="match status" value="1"/>
</dbReference>
<sequence length="893" mass="99401">MSFMGRQHWYSLTNKSSLSYKFHGGSAPNLLQPPRSEGLGKLKKRLSMETLRSWASDLGSLNVGLNLNLTSVKWPSLVTVCKWKQTLRGKRRKRSRSTDDESQASPAPIIVNTDTLESVPYVNGTEIEYEFEEITLERGNSGLGFSIAGGTDNPHIGDDPGIFITKIIPGGAAAEDGRLRVNDCILRVNDADVSEVSHSKAVEALKVAGSIVRLYVRRRRPMLETIIEIKLIKGPKGLGFSIAGGVGNQHIPGDNSIYVTKIIDGGAALKDGRLQVGDRLLMVNNYSLEEVTHEEAVAILKNTSDVVYLKVGKPTNVYLSDPYGPPDITHSFSPAMENHISSPINSGTLEYKSGLPPISPGSYSPLPKHLLGEEDINRLDGFSFLRNPSLDDGEGHRFDSQHFQLRPPEPVYSTVNKLCDKAPSPRHFSPVECDKSLLHSAPLPNYHLSLFPESDITRDPRKVVLHKGSTGLGFNIVGGEDGEGIFVSFILAGGPADLSGELRRGDQILSVNGIDLRGATHEQAAAALKGAGQVVTIVAQYRPEEYGRFEAKIHDLREQMMNHSMSSGSGSLRTNQKRSLYVRALFDYEKSKDSGLPSQGLSFRYGDILHVINASDDEWWQARRVTPHGDSEEMGVIPSKRRVERKERARLKTVKFNAKPGSFDSKGDILGIGDEGYGTKAFRSQDEVILSYEPVMRHEISYARPVIILGPMKDRINDDLISEFPDKFGSCVPHTTRPKRDYEVDGRDYHFVMSREQMERDIQEHKFIEAGQYNDNLYGTSVQSVKYVAERGKHCILDVSGNAIKRLQVAQLYPIAIFIKPKSIDSLLDMNKRLTEEQARKTFDRAIKLEQEFGEFFTALVQGDTLEDIYNHCKQVIEEHSGPYIWIPSKEKL</sequence>
<dbReference type="GO" id="GO:0043005">
    <property type="term" value="C:neuron projection"/>
    <property type="evidence" value="ECO:0007669"/>
    <property type="project" value="InterPro"/>
</dbReference>
<dbReference type="PROSITE" id="PS50106">
    <property type="entry name" value="PDZ"/>
    <property type="match status" value="3"/>
</dbReference>
<dbReference type="InterPro" id="IPR001478">
    <property type="entry name" value="PDZ"/>
</dbReference>
<dbReference type="InterPro" id="IPR035759">
    <property type="entry name" value="DLG2_SH3"/>
</dbReference>
<dbReference type="CDD" id="cd00071">
    <property type="entry name" value="GMPK"/>
    <property type="match status" value="1"/>
</dbReference>
<dbReference type="SMART" id="SM01277">
    <property type="entry name" value="MAGUK_N_PEST"/>
    <property type="match status" value="1"/>
</dbReference>
<dbReference type="Pfam" id="PF00595">
    <property type="entry name" value="PDZ"/>
    <property type="match status" value="3"/>
</dbReference>
<evidence type="ECO:0000256" key="3">
    <source>
        <dbReference type="ARBA" id="ARBA00022443"/>
    </source>
</evidence>
<dbReference type="GeneTree" id="ENSGT00940000155156"/>
<reference evidence="10 11" key="1">
    <citation type="journal article" date="2014" name="Nat. Genet.">
        <title>Whole-genome sequence of a flatfish provides insights into ZW sex chromosome evolution and adaptation to a benthic lifestyle.</title>
        <authorList>
            <person name="Chen S."/>
            <person name="Zhang G."/>
            <person name="Shao C."/>
            <person name="Huang Q."/>
            <person name="Liu G."/>
            <person name="Zhang P."/>
            <person name="Song W."/>
            <person name="An N."/>
            <person name="Chalopin D."/>
            <person name="Volff J.N."/>
            <person name="Hong Y."/>
            <person name="Li Q."/>
            <person name="Sha Z."/>
            <person name="Zhou H."/>
            <person name="Xie M."/>
            <person name="Yu Q."/>
            <person name="Liu Y."/>
            <person name="Xiang H."/>
            <person name="Wang N."/>
            <person name="Wu K."/>
            <person name="Yang C."/>
            <person name="Zhou Q."/>
            <person name="Liao X."/>
            <person name="Yang L."/>
            <person name="Hu Q."/>
            <person name="Zhang J."/>
            <person name="Meng L."/>
            <person name="Jin L."/>
            <person name="Tian Y."/>
            <person name="Lian J."/>
            <person name="Yang J."/>
            <person name="Miao G."/>
            <person name="Liu S."/>
            <person name="Liang Z."/>
            <person name="Yan F."/>
            <person name="Li Y."/>
            <person name="Sun B."/>
            <person name="Zhang H."/>
            <person name="Zhang J."/>
            <person name="Zhu Y."/>
            <person name="Du M."/>
            <person name="Zhao Y."/>
            <person name="Schartl M."/>
            <person name="Tang Q."/>
            <person name="Wang J."/>
        </authorList>
    </citation>
    <scope>NUCLEOTIDE SEQUENCE</scope>
</reference>
<proteinExistence type="inferred from homology"/>
<dbReference type="FunFam" id="3.40.50.300:FF:001402">
    <property type="entry name" value="Discs, large homolog 3 (Drosophila)"/>
    <property type="match status" value="1"/>
</dbReference>
<dbReference type="GO" id="GO:0097120">
    <property type="term" value="P:receptor localization to synapse"/>
    <property type="evidence" value="ECO:0007669"/>
    <property type="project" value="TreeGrafter"/>
</dbReference>
<feature type="domain" description="PDZ" evidence="9">
    <location>
        <begin position="462"/>
        <end position="543"/>
    </location>
</feature>
<dbReference type="InterPro" id="IPR008144">
    <property type="entry name" value="Guanylate_kin-like_dom"/>
</dbReference>
<dbReference type="FunFam" id="2.30.42.10:FF:000091">
    <property type="entry name" value="disks large homolog 1 isoform X8"/>
    <property type="match status" value="1"/>
</dbReference>